<dbReference type="EMBL" id="OBEI01000009">
    <property type="protein sequence ID" value="SNZ10077.1"/>
    <property type="molecule type" value="Genomic_DNA"/>
</dbReference>
<evidence type="ECO:0000313" key="3">
    <source>
        <dbReference type="Proteomes" id="UP000219036"/>
    </source>
</evidence>
<keyword evidence="1" id="KW-0472">Membrane</keyword>
<dbReference type="Proteomes" id="UP000219036">
    <property type="component" value="Unassembled WGS sequence"/>
</dbReference>
<protein>
    <submittedName>
        <fullName evidence="2">Uncharacterized protein</fullName>
    </submittedName>
</protein>
<evidence type="ECO:0000313" key="2">
    <source>
        <dbReference type="EMBL" id="SNZ10077.1"/>
    </source>
</evidence>
<proteinExistence type="predicted"/>
<gene>
    <name evidence="2" type="ORF">SAMN06265182_1720</name>
</gene>
<sequence length="32" mass="3523">MEPWIPFIVMVIFTIVTGIVAFASGALKRGEE</sequence>
<name>A0A285NM94_9AQUI</name>
<organism evidence="2 3">
    <name type="scientific">Persephonella hydrogeniphila</name>
    <dbReference type="NCBI Taxonomy" id="198703"/>
    <lineage>
        <taxon>Bacteria</taxon>
        <taxon>Pseudomonadati</taxon>
        <taxon>Aquificota</taxon>
        <taxon>Aquificia</taxon>
        <taxon>Aquificales</taxon>
        <taxon>Hydrogenothermaceae</taxon>
        <taxon>Persephonella</taxon>
    </lineage>
</organism>
<accession>A0A285NM94</accession>
<keyword evidence="3" id="KW-1185">Reference proteome</keyword>
<dbReference type="AlphaFoldDB" id="A0A285NM94"/>
<keyword evidence="1" id="KW-0812">Transmembrane</keyword>
<reference evidence="3" key="1">
    <citation type="submission" date="2017-09" db="EMBL/GenBank/DDBJ databases">
        <authorList>
            <person name="Varghese N."/>
            <person name="Submissions S."/>
        </authorList>
    </citation>
    <scope>NUCLEOTIDE SEQUENCE [LARGE SCALE GENOMIC DNA]</scope>
    <source>
        <strain evidence="3">DSM 15103</strain>
    </source>
</reference>
<keyword evidence="1" id="KW-1133">Transmembrane helix</keyword>
<evidence type="ECO:0000256" key="1">
    <source>
        <dbReference type="SAM" id="Phobius"/>
    </source>
</evidence>
<feature type="transmembrane region" description="Helical" evidence="1">
    <location>
        <begin position="6"/>
        <end position="27"/>
    </location>
</feature>